<dbReference type="OrthoDB" id="7912113at2759"/>
<dbReference type="SMART" id="SM00697">
    <property type="entry name" value="DM8"/>
    <property type="match status" value="1"/>
</dbReference>
<dbReference type="EMBL" id="CH964232">
    <property type="protein sequence ID" value="KRF99293.1"/>
    <property type="molecule type" value="Genomic_DNA"/>
</dbReference>
<dbReference type="PANTHER" id="PTHR20898">
    <property type="entry name" value="DAEDALUS ON 3-RELATED-RELATED"/>
    <property type="match status" value="1"/>
</dbReference>
<accession>A0A0Q9X315</accession>
<keyword evidence="2" id="KW-1185">Reference proteome</keyword>
<protein>
    <submittedName>
        <fullName evidence="1">Uncharacterized protein</fullName>
    </submittedName>
</protein>
<dbReference type="AlphaFoldDB" id="A0A0Q9X315"/>
<gene>
    <name evidence="1" type="primary">Dwil\GK28133</name>
    <name evidence="1" type="ORF">Dwil_GK28133</name>
</gene>
<proteinExistence type="predicted"/>
<reference evidence="1 2" key="1">
    <citation type="journal article" date="2007" name="Nature">
        <title>Evolution of genes and genomes on the Drosophila phylogeny.</title>
        <authorList>
            <consortium name="Drosophila 12 Genomes Consortium"/>
            <person name="Clark A.G."/>
            <person name="Eisen M.B."/>
            <person name="Smith D.R."/>
            <person name="Bergman C.M."/>
            <person name="Oliver B."/>
            <person name="Markow T.A."/>
            <person name="Kaufman T.C."/>
            <person name="Kellis M."/>
            <person name="Gelbart W."/>
            <person name="Iyer V.N."/>
            <person name="Pollard D.A."/>
            <person name="Sackton T.B."/>
            <person name="Larracuente A.M."/>
            <person name="Singh N.D."/>
            <person name="Abad J.P."/>
            <person name="Abt D.N."/>
            <person name="Adryan B."/>
            <person name="Aguade M."/>
            <person name="Akashi H."/>
            <person name="Anderson W.W."/>
            <person name="Aquadro C.F."/>
            <person name="Ardell D.H."/>
            <person name="Arguello R."/>
            <person name="Artieri C.G."/>
            <person name="Barbash D.A."/>
            <person name="Barker D."/>
            <person name="Barsanti P."/>
            <person name="Batterham P."/>
            <person name="Batzoglou S."/>
            <person name="Begun D."/>
            <person name="Bhutkar A."/>
            <person name="Blanco E."/>
            <person name="Bosak S.A."/>
            <person name="Bradley R.K."/>
            <person name="Brand A.D."/>
            <person name="Brent M.R."/>
            <person name="Brooks A.N."/>
            <person name="Brown R.H."/>
            <person name="Butlin R.K."/>
            <person name="Caggese C."/>
            <person name="Calvi B.R."/>
            <person name="Bernardo de Carvalho A."/>
            <person name="Caspi A."/>
            <person name="Castrezana S."/>
            <person name="Celniker S.E."/>
            <person name="Chang J.L."/>
            <person name="Chapple C."/>
            <person name="Chatterji S."/>
            <person name="Chinwalla A."/>
            <person name="Civetta A."/>
            <person name="Clifton S.W."/>
            <person name="Comeron J.M."/>
            <person name="Costello J.C."/>
            <person name="Coyne J.A."/>
            <person name="Daub J."/>
            <person name="David R.G."/>
            <person name="Delcher A.L."/>
            <person name="Delehaunty K."/>
            <person name="Do C.B."/>
            <person name="Ebling H."/>
            <person name="Edwards K."/>
            <person name="Eickbush T."/>
            <person name="Evans J.D."/>
            <person name="Filipski A."/>
            <person name="Findeiss S."/>
            <person name="Freyhult E."/>
            <person name="Fulton L."/>
            <person name="Fulton R."/>
            <person name="Garcia A.C."/>
            <person name="Gardiner A."/>
            <person name="Garfield D.A."/>
            <person name="Garvin B.E."/>
            <person name="Gibson G."/>
            <person name="Gilbert D."/>
            <person name="Gnerre S."/>
            <person name="Godfrey J."/>
            <person name="Good R."/>
            <person name="Gotea V."/>
            <person name="Gravely B."/>
            <person name="Greenberg A.J."/>
            <person name="Griffiths-Jones S."/>
            <person name="Gross S."/>
            <person name="Guigo R."/>
            <person name="Gustafson E.A."/>
            <person name="Haerty W."/>
            <person name="Hahn M.W."/>
            <person name="Halligan D.L."/>
            <person name="Halpern A.L."/>
            <person name="Halter G.M."/>
            <person name="Han M.V."/>
            <person name="Heger A."/>
            <person name="Hillier L."/>
            <person name="Hinrichs A.S."/>
            <person name="Holmes I."/>
            <person name="Hoskins R.A."/>
            <person name="Hubisz M.J."/>
            <person name="Hultmark D."/>
            <person name="Huntley M.A."/>
            <person name="Jaffe D.B."/>
            <person name="Jagadeeshan S."/>
            <person name="Jeck W.R."/>
            <person name="Johnson J."/>
            <person name="Jones C.D."/>
            <person name="Jordan W.C."/>
            <person name="Karpen G.H."/>
            <person name="Kataoka E."/>
            <person name="Keightley P.D."/>
            <person name="Kheradpour P."/>
            <person name="Kirkness E.F."/>
            <person name="Koerich L.B."/>
            <person name="Kristiansen K."/>
            <person name="Kudrna D."/>
            <person name="Kulathinal R.J."/>
            <person name="Kumar S."/>
            <person name="Kwok R."/>
            <person name="Lander E."/>
            <person name="Langley C.H."/>
            <person name="Lapoint R."/>
            <person name="Lazzaro B.P."/>
            <person name="Lee S.J."/>
            <person name="Levesque L."/>
            <person name="Li R."/>
            <person name="Lin C.F."/>
            <person name="Lin M.F."/>
            <person name="Lindblad-Toh K."/>
            <person name="Llopart A."/>
            <person name="Long M."/>
            <person name="Low L."/>
            <person name="Lozovsky E."/>
            <person name="Lu J."/>
            <person name="Luo M."/>
            <person name="Machado C.A."/>
            <person name="Makalowski W."/>
            <person name="Marzo M."/>
            <person name="Matsuda M."/>
            <person name="Matzkin L."/>
            <person name="McAllister B."/>
            <person name="McBride C.S."/>
            <person name="McKernan B."/>
            <person name="McKernan K."/>
            <person name="Mendez-Lago M."/>
            <person name="Minx P."/>
            <person name="Mollenhauer M.U."/>
            <person name="Montooth K."/>
            <person name="Mount S.M."/>
            <person name="Mu X."/>
            <person name="Myers E."/>
            <person name="Negre B."/>
            <person name="Newfeld S."/>
            <person name="Nielsen R."/>
            <person name="Noor M.A."/>
            <person name="O'Grady P."/>
            <person name="Pachter L."/>
            <person name="Papaceit M."/>
            <person name="Parisi M.J."/>
            <person name="Parisi M."/>
            <person name="Parts L."/>
            <person name="Pedersen J.S."/>
            <person name="Pesole G."/>
            <person name="Phillippy A.M."/>
            <person name="Ponting C.P."/>
            <person name="Pop M."/>
            <person name="Porcelli D."/>
            <person name="Powell J.R."/>
            <person name="Prohaska S."/>
            <person name="Pruitt K."/>
            <person name="Puig M."/>
            <person name="Quesneville H."/>
            <person name="Ram K.R."/>
            <person name="Rand D."/>
            <person name="Rasmussen M.D."/>
            <person name="Reed L.K."/>
            <person name="Reenan R."/>
            <person name="Reily A."/>
            <person name="Remington K.A."/>
            <person name="Rieger T.T."/>
            <person name="Ritchie M.G."/>
            <person name="Robin C."/>
            <person name="Rogers Y.H."/>
            <person name="Rohde C."/>
            <person name="Rozas J."/>
            <person name="Rubenfield M.J."/>
            <person name="Ruiz A."/>
            <person name="Russo S."/>
            <person name="Salzberg S.L."/>
            <person name="Sanchez-Gracia A."/>
            <person name="Saranga D.J."/>
            <person name="Sato H."/>
            <person name="Schaeffer S.W."/>
            <person name="Schatz M.C."/>
            <person name="Schlenke T."/>
            <person name="Schwartz R."/>
            <person name="Segarra C."/>
            <person name="Singh R.S."/>
            <person name="Sirot L."/>
            <person name="Sirota M."/>
            <person name="Sisneros N.B."/>
            <person name="Smith C.D."/>
            <person name="Smith T.F."/>
            <person name="Spieth J."/>
            <person name="Stage D.E."/>
            <person name="Stark A."/>
            <person name="Stephan W."/>
            <person name="Strausberg R.L."/>
            <person name="Strempel S."/>
            <person name="Sturgill D."/>
            <person name="Sutton G."/>
            <person name="Sutton G.G."/>
            <person name="Tao W."/>
            <person name="Teichmann S."/>
            <person name="Tobari Y.N."/>
            <person name="Tomimura Y."/>
            <person name="Tsolas J.M."/>
            <person name="Valente V.L."/>
            <person name="Venter E."/>
            <person name="Venter J.C."/>
            <person name="Vicario S."/>
            <person name="Vieira F.G."/>
            <person name="Vilella A.J."/>
            <person name="Villasante A."/>
            <person name="Walenz B."/>
            <person name="Wang J."/>
            <person name="Wasserman M."/>
            <person name="Watts T."/>
            <person name="Wilson D."/>
            <person name="Wilson R.K."/>
            <person name="Wing R.A."/>
            <person name="Wolfner M.F."/>
            <person name="Wong A."/>
            <person name="Wong G.K."/>
            <person name="Wu C.I."/>
            <person name="Wu G."/>
            <person name="Yamamoto D."/>
            <person name="Yang H.P."/>
            <person name="Yang S.P."/>
            <person name="Yorke J.A."/>
            <person name="Yoshida K."/>
            <person name="Zdobnov E."/>
            <person name="Zhang P."/>
            <person name="Zhang Y."/>
            <person name="Zimin A.V."/>
            <person name="Baldwin J."/>
            <person name="Abdouelleil A."/>
            <person name="Abdulkadir J."/>
            <person name="Abebe A."/>
            <person name="Abera B."/>
            <person name="Abreu J."/>
            <person name="Acer S.C."/>
            <person name="Aftuck L."/>
            <person name="Alexander A."/>
            <person name="An P."/>
            <person name="Anderson E."/>
            <person name="Anderson S."/>
            <person name="Arachi H."/>
            <person name="Azer M."/>
            <person name="Bachantsang P."/>
            <person name="Barry A."/>
            <person name="Bayul T."/>
            <person name="Berlin A."/>
            <person name="Bessette D."/>
            <person name="Bloom T."/>
            <person name="Blye J."/>
            <person name="Boguslavskiy L."/>
            <person name="Bonnet C."/>
            <person name="Boukhgalter B."/>
            <person name="Bourzgui I."/>
            <person name="Brown A."/>
            <person name="Cahill P."/>
            <person name="Channer S."/>
            <person name="Cheshatsang Y."/>
            <person name="Chuda L."/>
            <person name="Citroen M."/>
            <person name="Collymore A."/>
            <person name="Cooke P."/>
            <person name="Costello M."/>
            <person name="D'Aco K."/>
            <person name="Daza R."/>
            <person name="De Haan G."/>
            <person name="DeGray S."/>
            <person name="DeMaso C."/>
            <person name="Dhargay N."/>
            <person name="Dooley K."/>
            <person name="Dooley E."/>
            <person name="Doricent M."/>
            <person name="Dorje P."/>
            <person name="Dorjee K."/>
            <person name="Dupes A."/>
            <person name="Elong R."/>
            <person name="Falk J."/>
            <person name="Farina A."/>
            <person name="Faro S."/>
            <person name="Ferguson D."/>
            <person name="Fisher S."/>
            <person name="Foley C.D."/>
            <person name="Franke A."/>
            <person name="Friedrich D."/>
            <person name="Gadbois L."/>
            <person name="Gearin G."/>
            <person name="Gearin C.R."/>
            <person name="Giannoukos G."/>
            <person name="Goode T."/>
            <person name="Graham J."/>
            <person name="Grandbois E."/>
            <person name="Grewal S."/>
            <person name="Gyaltsen K."/>
            <person name="Hafez N."/>
            <person name="Hagos B."/>
            <person name="Hall J."/>
            <person name="Henson C."/>
            <person name="Hollinger A."/>
            <person name="Honan T."/>
            <person name="Huard M.D."/>
            <person name="Hughes L."/>
            <person name="Hurhula B."/>
            <person name="Husby M.E."/>
            <person name="Kamat A."/>
            <person name="Kanga B."/>
            <person name="Kashin S."/>
            <person name="Khazanovich D."/>
            <person name="Kisner P."/>
            <person name="Lance K."/>
            <person name="Lara M."/>
            <person name="Lee W."/>
            <person name="Lennon N."/>
            <person name="Letendre F."/>
            <person name="LeVine R."/>
            <person name="Lipovsky A."/>
            <person name="Liu X."/>
            <person name="Liu J."/>
            <person name="Liu S."/>
            <person name="Lokyitsang T."/>
            <person name="Lokyitsang Y."/>
            <person name="Lubonja R."/>
            <person name="Lui A."/>
            <person name="MacDonald P."/>
            <person name="Magnisalis V."/>
            <person name="Maru K."/>
            <person name="Matthews C."/>
            <person name="McCusker W."/>
            <person name="McDonough S."/>
            <person name="Mehta T."/>
            <person name="Meldrim J."/>
            <person name="Meneus L."/>
            <person name="Mihai O."/>
            <person name="Mihalev A."/>
            <person name="Mihova T."/>
            <person name="Mittelman R."/>
            <person name="Mlenga V."/>
            <person name="Montmayeur A."/>
            <person name="Mulrain L."/>
            <person name="Navidi A."/>
            <person name="Naylor J."/>
            <person name="Negash T."/>
            <person name="Nguyen T."/>
            <person name="Nguyen N."/>
            <person name="Nicol R."/>
            <person name="Norbu C."/>
            <person name="Norbu N."/>
            <person name="Novod N."/>
            <person name="O'Neill B."/>
            <person name="Osman S."/>
            <person name="Markiewicz E."/>
            <person name="Oyono O.L."/>
            <person name="Patti C."/>
            <person name="Phunkhang P."/>
            <person name="Pierre F."/>
            <person name="Priest M."/>
            <person name="Raghuraman S."/>
            <person name="Rege F."/>
            <person name="Reyes R."/>
            <person name="Rise C."/>
            <person name="Rogov P."/>
            <person name="Ross K."/>
            <person name="Ryan E."/>
            <person name="Settipalli S."/>
            <person name="Shea T."/>
            <person name="Sherpa N."/>
            <person name="Shi L."/>
            <person name="Shih D."/>
            <person name="Sparrow T."/>
            <person name="Spaulding J."/>
            <person name="Stalker J."/>
            <person name="Stange-Thomann N."/>
            <person name="Stavropoulos S."/>
            <person name="Stone C."/>
            <person name="Strader C."/>
            <person name="Tesfaye S."/>
            <person name="Thomson T."/>
            <person name="Thoulutsang Y."/>
            <person name="Thoulutsang D."/>
            <person name="Topham K."/>
            <person name="Topping I."/>
            <person name="Tsamla T."/>
            <person name="Vassiliev H."/>
            <person name="Vo A."/>
            <person name="Wangchuk T."/>
            <person name="Wangdi T."/>
            <person name="Weiand M."/>
            <person name="Wilkinson J."/>
            <person name="Wilson A."/>
            <person name="Yadav S."/>
            <person name="Young G."/>
            <person name="Yu Q."/>
            <person name="Zembek L."/>
            <person name="Zhong D."/>
            <person name="Zimmer A."/>
            <person name="Zwirko Z."/>
            <person name="Jaffe D.B."/>
            <person name="Alvarez P."/>
            <person name="Brockman W."/>
            <person name="Butler J."/>
            <person name="Chin C."/>
            <person name="Gnerre S."/>
            <person name="Grabherr M."/>
            <person name="Kleber M."/>
            <person name="Mauceli E."/>
            <person name="MacCallum I."/>
        </authorList>
    </citation>
    <scope>NUCLEOTIDE SEQUENCE [LARGE SCALE GENOMIC DNA]</scope>
    <source>
        <strain evidence="2">Tucson 14030-0811.24</strain>
    </source>
</reference>
<evidence type="ECO:0000313" key="2">
    <source>
        <dbReference type="Proteomes" id="UP000007798"/>
    </source>
</evidence>
<dbReference type="InParanoid" id="A0A0Q9X315"/>
<dbReference type="Proteomes" id="UP000007798">
    <property type="component" value="Unassembled WGS sequence"/>
</dbReference>
<organism evidence="1 2">
    <name type="scientific">Drosophila willistoni</name>
    <name type="common">Fruit fly</name>
    <dbReference type="NCBI Taxonomy" id="7260"/>
    <lineage>
        <taxon>Eukaryota</taxon>
        <taxon>Metazoa</taxon>
        <taxon>Ecdysozoa</taxon>
        <taxon>Arthropoda</taxon>
        <taxon>Hexapoda</taxon>
        <taxon>Insecta</taxon>
        <taxon>Pterygota</taxon>
        <taxon>Neoptera</taxon>
        <taxon>Endopterygota</taxon>
        <taxon>Diptera</taxon>
        <taxon>Brachycera</taxon>
        <taxon>Muscomorpha</taxon>
        <taxon>Ephydroidea</taxon>
        <taxon>Drosophilidae</taxon>
        <taxon>Drosophila</taxon>
        <taxon>Sophophora</taxon>
    </lineage>
</organism>
<sequence>MIMLMMMMRKVFTYHHNHRHALRTQFTLLHKLIIVLIFHSVSNHFFKEAIVFKLTNAVCESYNKSAIVIPICRLKAIKRNRAILNVSTNIIHPVSDIRLHLQVLKKANGYKPWLLKTDLDLCQYMRHSNNPMAKIFFDMIQEFTNLNHSCPYVAIKRNRAVLNVSTILPHPVNDIRLHMQVLKKANGYKPWLLKTELDFCQYMRHSYNPMAKLLFDLIQEFTNLNHSCPYVSYYVFRFQLAIIY</sequence>
<dbReference type="PANTHER" id="PTHR20898:SF0">
    <property type="entry name" value="DAEDALUS ON 3-RELATED"/>
    <property type="match status" value="1"/>
</dbReference>
<name>A0A0Q9X315_DROWI</name>
<dbReference type="InterPro" id="IPR010512">
    <property type="entry name" value="DUF1091"/>
</dbReference>
<evidence type="ECO:0000313" key="1">
    <source>
        <dbReference type="EMBL" id="KRF99293.1"/>
    </source>
</evidence>
<dbReference type="Pfam" id="PF06477">
    <property type="entry name" value="DUF1091"/>
    <property type="match status" value="2"/>
</dbReference>